<evidence type="ECO:0000313" key="1">
    <source>
        <dbReference type="EMBL" id="PCI74696.1"/>
    </source>
</evidence>
<name>A0A2A4WWT6_9GAMM</name>
<dbReference type="AlphaFoldDB" id="A0A2A4WWT6"/>
<accession>A0A2A4WWT6</accession>
<evidence type="ECO:0000313" key="2">
    <source>
        <dbReference type="Proteomes" id="UP000218767"/>
    </source>
</evidence>
<dbReference type="EMBL" id="NVUL01000097">
    <property type="protein sequence ID" value="PCI74696.1"/>
    <property type="molecule type" value="Genomic_DNA"/>
</dbReference>
<protein>
    <submittedName>
        <fullName evidence="1">Uncharacterized protein</fullName>
    </submittedName>
</protein>
<reference evidence="2" key="1">
    <citation type="submission" date="2017-08" db="EMBL/GenBank/DDBJ databases">
        <title>A dynamic microbial community with high functional redundancy inhabits the cold, oxic subseafloor aquifer.</title>
        <authorList>
            <person name="Tully B.J."/>
            <person name="Wheat C.G."/>
            <person name="Glazer B.T."/>
            <person name="Huber J.A."/>
        </authorList>
    </citation>
    <scope>NUCLEOTIDE SEQUENCE [LARGE SCALE GENOMIC DNA]</scope>
</reference>
<dbReference type="Proteomes" id="UP000218767">
    <property type="component" value="Unassembled WGS sequence"/>
</dbReference>
<comment type="caution">
    <text evidence="1">The sequence shown here is derived from an EMBL/GenBank/DDBJ whole genome shotgun (WGS) entry which is preliminary data.</text>
</comment>
<proteinExistence type="predicted"/>
<sequence>MNIVSHQLEFIGKAAQSLCALLILFTVFLADAQQSGSEAADLENRQLMEGDWLINEELSDNSDDQVEEAIKEGGGKVARRFFRKRPEDFYRGGPEEQELYDRITYDDVLSIEYAEPEFTFTYADDYQRIFHTDGRRRRTTANNFYAQGGEDFSFGNWEAASLVVEARPRDGGFTLETYTLEEGGNRLRVEMTIEPESFRGAIRLTRVYDRAN</sequence>
<gene>
    <name evidence="1" type="ORF">COB20_14825</name>
</gene>
<organism evidence="1 2">
    <name type="scientific">SAR86 cluster bacterium</name>
    <dbReference type="NCBI Taxonomy" id="2030880"/>
    <lineage>
        <taxon>Bacteria</taxon>
        <taxon>Pseudomonadati</taxon>
        <taxon>Pseudomonadota</taxon>
        <taxon>Gammaproteobacteria</taxon>
        <taxon>SAR86 cluster</taxon>
    </lineage>
</organism>